<accession>A0A380NIN2</accession>
<protein>
    <submittedName>
        <fullName evidence="1">Uncharacterized protein</fullName>
    </submittedName>
</protein>
<proteinExistence type="predicted"/>
<dbReference type="OrthoDB" id="3191556at2"/>
<keyword evidence="2" id="KW-1185">Reference proteome</keyword>
<gene>
    <name evidence="1" type="ORF">NCTC12020_00629</name>
</gene>
<organism evidence="1 2">
    <name type="scientific">Veillonella criceti</name>
    <dbReference type="NCBI Taxonomy" id="103891"/>
    <lineage>
        <taxon>Bacteria</taxon>
        <taxon>Bacillati</taxon>
        <taxon>Bacillota</taxon>
        <taxon>Negativicutes</taxon>
        <taxon>Veillonellales</taxon>
        <taxon>Veillonellaceae</taxon>
        <taxon>Veillonella</taxon>
    </lineage>
</organism>
<evidence type="ECO:0000313" key="2">
    <source>
        <dbReference type="Proteomes" id="UP000255367"/>
    </source>
</evidence>
<dbReference type="AlphaFoldDB" id="A0A380NIN2"/>
<name>A0A380NIN2_9FIRM</name>
<evidence type="ECO:0000313" key="1">
    <source>
        <dbReference type="EMBL" id="SUP41649.1"/>
    </source>
</evidence>
<dbReference type="RefSeq" id="WP_115309863.1">
    <property type="nucleotide sequence ID" value="NZ_UHIO01000001.1"/>
</dbReference>
<sequence>MSSYRSLWDEGFNEIHIVSNAIVFGILDEKDEIEQQLTIRRDGYARIQRFTFGNGCKPYSVIEDKKISLPIETMKKIFDYIGYYLQAEHEYMFVTDVGYWEINLISQNKSSIPFTGPLFFNDIRYYEGHNICDIIRDLLDVSDLYLFDGNPDRLDELTINYERETRTYFRDEGWDFSKGEPFQSNHHKEQFQLFRNTNQLIYTIWHSDGCKTQQILEMNPLVLDILNSLGATAFIDKREPTILVDEPANENMKITYWIETHSKKGVTYVCEDSFDRYHLPIDWWKFIDTYLEDLESYILLGEMFQEKYYEREVRLASDRRFALIKFSEHGQTYAYLCNDENINTGDWVLVPVGAYGHTNRGLVTAIEYHQVEKAPYPMDKIKSVIKRLDLEDKNDFDY</sequence>
<dbReference type="Proteomes" id="UP000255367">
    <property type="component" value="Unassembled WGS sequence"/>
</dbReference>
<dbReference type="EMBL" id="UHIO01000001">
    <property type="protein sequence ID" value="SUP41649.1"/>
    <property type="molecule type" value="Genomic_DNA"/>
</dbReference>
<reference evidence="1 2" key="1">
    <citation type="submission" date="2018-06" db="EMBL/GenBank/DDBJ databases">
        <authorList>
            <consortium name="Pathogen Informatics"/>
            <person name="Doyle S."/>
        </authorList>
    </citation>
    <scope>NUCLEOTIDE SEQUENCE [LARGE SCALE GENOMIC DNA]</scope>
    <source>
        <strain evidence="1 2">NCTC12020</strain>
    </source>
</reference>